<gene>
    <name evidence="2" type="ORF">CYCCA115_LOCUS8345</name>
</gene>
<proteinExistence type="predicted"/>
<feature type="region of interest" description="Disordered" evidence="1">
    <location>
        <begin position="61"/>
        <end position="101"/>
    </location>
</feature>
<feature type="compositionally biased region" description="Low complexity" evidence="1">
    <location>
        <begin position="61"/>
        <end position="71"/>
    </location>
</feature>
<comment type="caution">
    <text evidence="2">The sequence shown here is derived from an EMBL/GenBank/DDBJ whole genome shotgun (WGS) entry which is preliminary data.</text>
</comment>
<evidence type="ECO:0000313" key="3">
    <source>
        <dbReference type="Proteomes" id="UP001295423"/>
    </source>
</evidence>
<keyword evidence="3" id="KW-1185">Reference proteome</keyword>
<reference evidence="2" key="1">
    <citation type="submission" date="2023-08" db="EMBL/GenBank/DDBJ databases">
        <authorList>
            <person name="Audoor S."/>
            <person name="Bilcke G."/>
        </authorList>
    </citation>
    <scope>NUCLEOTIDE SEQUENCE</scope>
</reference>
<evidence type="ECO:0000313" key="2">
    <source>
        <dbReference type="EMBL" id="CAJ1943249.1"/>
    </source>
</evidence>
<protein>
    <submittedName>
        <fullName evidence="2">Uncharacterized protein</fullName>
    </submittedName>
</protein>
<feature type="compositionally biased region" description="Polar residues" evidence="1">
    <location>
        <begin position="1"/>
        <end position="18"/>
    </location>
</feature>
<name>A0AAD2CSH7_9STRA</name>
<dbReference type="AlphaFoldDB" id="A0AAD2CSH7"/>
<feature type="region of interest" description="Disordered" evidence="1">
    <location>
        <begin position="1"/>
        <end position="37"/>
    </location>
</feature>
<evidence type="ECO:0000256" key="1">
    <source>
        <dbReference type="SAM" id="MobiDB-lite"/>
    </source>
</evidence>
<accession>A0AAD2CSH7</accession>
<sequence>MGKNEAASNNTTPTQGTISPGGQGGKGTPPFPPNKKATFHNVSATGLELVALPNFLHSNSTLSEASETSSLGPAPSLNLKMRRSESCPNDIARTQLFPHDD</sequence>
<dbReference type="Proteomes" id="UP001295423">
    <property type="component" value="Unassembled WGS sequence"/>
</dbReference>
<dbReference type="EMBL" id="CAKOGP040001113">
    <property type="protein sequence ID" value="CAJ1943249.1"/>
    <property type="molecule type" value="Genomic_DNA"/>
</dbReference>
<organism evidence="2 3">
    <name type="scientific">Cylindrotheca closterium</name>
    <dbReference type="NCBI Taxonomy" id="2856"/>
    <lineage>
        <taxon>Eukaryota</taxon>
        <taxon>Sar</taxon>
        <taxon>Stramenopiles</taxon>
        <taxon>Ochrophyta</taxon>
        <taxon>Bacillariophyta</taxon>
        <taxon>Bacillariophyceae</taxon>
        <taxon>Bacillariophycidae</taxon>
        <taxon>Bacillariales</taxon>
        <taxon>Bacillariaceae</taxon>
        <taxon>Cylindrotheca</taxon>
    </lineage>
</organism>